<evidence type="ECO:0000256" key="2">
    <source>
        <dbReference type="ARBA" id="ARBA00022519"/>
    </source>
</evidence>
<dbReference type="PROSITE" id="PS00211">
    <property type="entry name" value="ABC_TRANSPORTER_1"/>
    <property type="match status" value="1"/>
</dbReference>
<dbReference type="InterPro" id="IPR017871">
    <property type="entry name" value="ABC_transporter-like_CS"/>
</dbReference>
<reference evidence="6 7" key="1">
    <citation type="submission" date="2014-03" db="EMBL/GenBank/DDBJ databases">
        <title>Draft Genome Sequences of Four Burkholderia Strains.</title>
        <authorList>
            <person name="Liu X.Y."/>
            <person name="Li C.X."/>
            <person name="Xu J.H."/>
        </authorList>
    </citation>
    <scope>NUCLEOTIDE SEQUENCE [LARGE SCALE GENOMIC DNA]</scope>
    <source>
        <strain evidence="6 7">DSM 50014</strain>
    </source>
</reference>
<organism evidence="6 7">
    <name type="scientific">Caballeronia glathei</name>
    <dbReference type="NCBI Taxonomy" id="60547"/>
    <lineage>
        <taxon>Bacteria</taxon>
        <taxon>Pseudomonadati</taxon>
        <taxon>Pseudomonadota</taxon>
        <taxon>Betaproteobacteria</taxon>
        <taxon>Burkholderiales</taxon>
        <taxon>Burkholderiaceae</taxon>
        <taxon>Caballeronia</taxon>
    </lineage>
</organism>
<keyword evidence="1" id="KW-1003">Cell membrane</keyword>
<dbReference type="CDD" id="cd03230">
    <property type="entry name" value="ABC_DR_subfamily_A"/>
    <property type="match status" value="1"/>
</dbReference>
<evidence type="ECO:0000256" key="1">
    <source>
        <dbReference type="ARBA" id="ARBA00022475"/>
    </source>
</evidence>
<keyword evidence="2" id="KW-0472">Membrane</keyword>
<dbReference type="InterPro" id="IPR027417">
    <property type="entry name" value="P-loop_NTPase"/>
</dbReference>
<evidence type="ECO:0000313" key="7">
    <source>
        <dbReference type="Proteomes" id="UP000027466"/>
    </source>
</evidence>
<dbReference type="STRING" id="60547.GCA_000751215_04162"/>
<dbReference type="EMBL" id="JFHC01000027">
    <property type="protein sequence ID" value="KDR41447.1"/>
    <property type="molecule type" value="Genomic_DNA"/>
</dbReference>
<dbReference type="InterPro" id="IPR003593">
    <property type="entry name" value="AAA+_ATPase"/>
</dbReference>
<dbReference type="PANTHER" id="PTHR43038">
    <property type="entry name" value="ATP-BINDING CASSETTE, SUB-FAMILY H, MEMBER 1"/>
    <property type="match status" value="1"/>
</dbReference>
<keyword evidence="4 6" id="KW-0067">ATP-binding</keyword>
<evidence type="ECO:0000313" key="6">
    <source>
        <dbReference type="EMBL" id="KDR41447.1"/>
    </source>
</evidence>
<dbReference type="RefSeq" id="WP_035934753.1">
    <property type="nucleotide sequence ID" value="NZ_CADFFX010000005.1"/>
</dbReference>
<proteinExistence type="predicted"/>
<dbReference type="PROSITE" id="PS50893">
    <property type="entry name" value="ABC_TRANSPORTER_2"/>
    <property type="match status" value="1"/>
</dbReference>
<sequence length="314" mass="34826">MNASTQEYVIDVQNLNKHFGDKHVVNDVSLQVGRGEIFGFLGPNGSGKTTSIRLMCGLLTPDSGTGTCLGYDIRRESAQIKRNVGYMTQRFSYWEDLTIRENLDFVARIYQMRNRREAVDRSLEALGLETRASQLTGSLSGGWKQRLALAACMLHEPRLLLLDEPTAGVDPTARRDFWEELHRLAASGISVLVSTHYMDEAERCHKLAYIAYGKLLAKGTASEVIESQDLETWAIHGEHLSTLSEQLRKTPGIDQTVVFGSALHVSGSDHAALERAVRQATDGTPLRIERIATGLEDVFIYLMSHSKDNFGASS</sequence>
<dbReference type="PANTHER" id="PTHR43038:SF3">
    <property type="entry name" value="ABC TRANSPORTER G FAMILY MEMBER 20 ISOFORM X1"/>
    <property type="match status" value="1"/>
</dbReference>
<gene>
    <name evidence="6" type="ORF">BG61_17335</name>
</gene>
<name>A0A069PLY1_9BURK</name>
<dbReference type="SUPFAM" id="SSF52540">
    <property type="entry name" value="P-loop containing nucleoside triphosphate hydrolases"/>
    <property type="match status" value="1"/>
</dbReference>
<dbReference type="InterPro" id="IPR003439">
    <property type="entry name" value="ABC_transporter-like_ATP-bd"/>
</dbReference>
<keyword evidence="3" id="KW-0547">Nucleotide-binding</keyword>
<dbReference type="SMART" id="SM00382">
    <property type="entry name" value="AAA"/>
    <property type="match status" value="1"/>
</dbReference>
<dbReference type="Pfam" id="PF00005">
    <property type="entry name" value="ABC_tran"/>
    <property type="match status" value="1"/>
</dbReference>
<evidence type="ECO:0000256" key="3">
    <source>
        <dbReference type="ARBA" id="ARBA00022741"/>
    </source>
</evidence>
<accession>A0A069PLY1</accession>
<dbReference type="GO" id="GO:0005524">
    <property type="term" value="F:ATP binding"/>
    <property type="evidence" value="ECO:0007669"/>
    <property type="project" value="UniProtKB-KW"/>
</dbReference>
<evidence type="ECO:0000256" key="4">
    <source>
        <dbReference type="ARBA" id="ARBA00022840"/>
    </source>
</evidence>
<protein>
    <submittedName>
        <fullName evidence="6">Multidrug ABC transporter ATP-binding protein</fullName>
    </submittedName>
</protein>
<dbReference type="Gene3D" id="3.40.50.300">
    <property type="entry name" value="P-loop containing nucleotide triphosphate hydrolases"/>
    <property type="match status" value="1"/>
</dbReference>
<dbReference type="Proteomes" id="UP000027466">
    <property type="component" value="Unassembled WGS sequence"/>
</dbReference>
<keyword evidence="2" id="KW-0997">Cell inner membrane</keyword>
<keyword evidence="7" id="KW-1185">Reference proteome</keyword>
<dbReference type="AlphaFoldDB" id="A0A069PLY1"/>
<feature type="domain" description="ABC transporter" evidence="5">
    <location>
        <begin position="10"/>
        <end position="237"/>
    </location>
</feature>
<evidence type="ECO:0000259" key="5">
    <source>
        <dbReference type="PROSITE" id="PS50893"/>
    </source>
</evidence>
<dbReference type="GO" id="GO:0016887">
    <property type="term" value="F:ATP hydrolysis activity"/>
    <property type="evidence" value="ECO:0007669"/>
    <property type="project" value="InterPro"/>
</dbReference>
<comment type="caution">
    <text evidence="6">The sequence shown here is derived from an EMBL/GenBank/DDBJ whole genome shotgun (WGS) entry which is preliminary data.</text>
</comment>